<dbReference type="AlphaFoldDB" id="A0A087U0J6"/>
<dbReference type="Proteomes" id="UP000054359">
    <property type="component" value="Unassembled WGS sequence"/>
</dbReference>
<dbReference type="EMBL" id="KK117590">
    <property type="protein sequence ID" value="KFM70885.1"/>
    <property type="molecule type" value="Genomic_DNA"/>
</dbReference>
<evidence type="ECO:0000313" key="3">
    <source>
        <dbReference type="Proteomes" id="UP000054359"/>
    </source>
</evidence>
<organism evidence="2 3">
    <name type="scientific">Stegodyphus mimosarum</name>
    <name type="common">African social velvet spider</name>
    <dbReference type="NCBI Taxonomy" id="407821"/>
    <lineage>
        <taxon>Eukaryota</taxon>
        <taxon>Metazoa</taxon>
        <taxon>Ecdysozoa</taxon>
        <taxon>Arthropoda</taxon>
        <taxon>Chelicerata</taxon>
        <taxon>Arachnida</taxon>
        <taxon>Araneae</taxon>
        <taxon>Araneomorphae</taxon>
        <taxon>Entelegynae</taxon>
        <taxon>Eresoidea</taxon>
        <taxon>Eresidae</taxon>
        <taxon>Stegodyphus</taxon>
    </lineage>
</organism>
<protein>
    <submittedName>
        <fullName evidence="2">PiggyBac transposable element-derived protein 4</fullName>
    </submittedName>
</protein>
<name>A0A087U0J6_STEMI</name>
<feature type="domain" description="PiggyBac transposable element-derived protein" evidence="1">
    <location>
        <begin position="105"/>
        <end position="462"/>
    </location>
</feature>
<evidence type="ECO:0000259" key="1">
    <source>
        <dbReference type="Pfam" id="PF13843"/>
    </source>
</evidence>
<dbReference type="OMA" id="HSANLIM"/>
<proteinExistence type="predicted"/>
<dbReference type="PANTHER" id="PTHR46599:SF3">
    <property type="entry name" value="PIGGYBAC TRANSPOSABLE ELEMENT-DERIVED PROTEIN 4"/>
    <property type="match status" value="1"/>
</dbReference>
<reference evidence="2 3" key="1">
    <citation type="submission" date="2013-11" db="EMBL/GenBank/DDBJ databases">
        <title>Genome sequencing of Stegodyphus mimosarum.</title>
        <authorList>
            <person name="Bechsgaard J."/>
        </authorList>
    </citation>
    <scope>NUCLEOTIDE SEQUENCE [LARGE SCALE GENOMIC DNA]</scope>
</reference>
<dbReference type="PANTHER" id="PTHR46599">
    <property type="entry name" value="PIGGYBAC TRANSPOSABLE ELEMENT-DERIVED PROTEIN 4"/>
    <property type="match status" value="1"/>
</dbReference>
<accession>A0A087U0J6</accession>
<feature type="non-terminal residue" evidence="2">
    <location>
        <position position="520"/>
    </location>
</feature>
<sequence length="520" mass="60634">MYRRKKGLTQEEIEKLLQDLENEAFDDSDSECEIDNDEGKEVSSFTEFQSVSEDVADKGQNINEFHLEDIDINWVDPDISMKTDIYSFKGTNALKGNAAEYSNEIDFFECVFQMPLLDFITLETNKYAEQFFELTESVSKKAHSAKCKNVSASELRKFLALTLLMGHIDKDSLKDYWSTDEMIETPFFGKAIARDRYLNILRFLHFSDNKLAPNKEDPEYDRMWKIRNVFEILNSRFKEIYDPTEELAVDEVIVAFKGRVVFRQYIPKKRKRFGIKVYKLADKNGYTFNMRVYLGKDKVLGDGEKCSAHRTVTGLVECVKGKGHKLFMDNFFSSPQLFLELHRKYKINSCGTVRSNRKYYPKNLASPRMKKGECRELFSQGMVATCWKDKREVFMLSNMRNPSREIETGSEKPDVIASYNANMDYVDLSDRMANSYTFGRKTLKWTKKLFFHLLDLSILNAFILFKMKNPGIKHKNFRQNLIYQMVQRSFAEEPKVIADILQKSYILIGQTVPSFYSPDA</sequence>
<keyword evidence="3" id="KW-1185">Reference proteome</keyword>
<gene>
    <name evidence="2" type="ORF">X975_15010</name>
</gene>
<dbReference type="InterPro" id="IPR029526">
    <property type="entry name" value="PGBD"/>
</dbReference>
<dbReference type="STRING" id="407821.A0A087U0J6"/>
<evidence type="ECO:0000313" key="2">
    <source>
        <dbReference type="EMBL" id="KFM70885.1"/>
    </source>
</evidence>
<dbReference type="Pfam" id="PF13843">
    <property type="entry name" value="DDE_Tnp_1_7"/>
    <property type="match status" value="1"/>
</dbReference>
<dbReference type="OrthoDB" id="6427290at2759"/>